<dbReference type="OrthoDB" id="3944408at2759"/>
<name>A0A2K0SX83_9HYPO</name>
<feature type="domain" description="Myb-like DNA-binding" evidence="2">
    <location>
        <begin position="9"/>
        <end position="55"/>
    </location>
</feature>
<proteinExistence type="predicted"/>
<organism evidence="3 4">
    <name type="scientific">Trichoderma gamsii</name>
    <dbReference type="NCBI Taxonomy" id="398673"/>
    <lineage>
        <taxon>Eukaryota</taxon>
        <taxon>Fungi</taxon>
        <taxon>Dikarya</taxon>
        <taxon>Ascomycota</taxon>
        <taxon>Pezizomycotina</taxon>
        <taxon>Sordariomycetes</taxon>
        <taxon>Hypocreomycetidae</taxon>
        <taxon>Hypocreales</taxon>
        <taxon>Hypocreaceae</taxon>
        <taxon>Trichoderma</taxon>
    </lineage>
</organism>
<comment type="caution">
    <text evidence="3">The sequence shown here is derived from an EMBL/GenBank/DDBJ whole genome shotgun (WGS) entry which is preliminary data.</text>
</comment>
<dbReference type="Pfam" id="PF22980">
    <property type="entry name" value="Myb_DNA-bind_8"/>
    <property type="match status" value="1"/>
</dbReference>
<dbReference type="AlphaFoldDB" id="A0A2K0SX83"/>
<gene>
    <name evidence="3" type="ORF">TGAMA5MH_10233</name>
</gene>
<reference evidence="3 4" key="1">
    <citation type="submission" date="2017-02" db="EMBL/GenBank/DDBJ databases">
        <title>Genomes of Trichoderma spp. with biocontrol activity.</title>
        <authorList>
            <person name="Gardiner D."/>
            <person name="Kazan K."/>
            <person name="Vos C."/>
            <person name="Harvey P."/>
        </authorList>
    </citation>
    <scope>NUCLEOTIDE SEQUENCE [LARGE SCALE GENOMIC DNA]</scope>
    <source>
        <strain evidence="3 4">A5MH</strain>
    </source>
</reference>
<feature type="compositionally biased region" description="Basic and acidic residues" evidence="1">
    <location>
        <begin position="68"/>
        <end position="91"/>
    </location>
</feature>
<feature type="compositionally biased region" description="Low complexity" evidence="1">
    <location>
        <begin position="198"/>
        <end position="215"/>
    </location>
</feature>
<evidence type="ECO:0000313" key="3">
    <source>
        <dbReference type="EMBL" id="PNP37892.1"/>
    </source>
</evidence>
<feature type="region of interest" description="Disordered" evidence="1">
    <location>
        <begin position="53"/>
        <end position="104"/>
    </location>
</feature>
<accession>A0A2K0SX83</accession>
<evidence type="ECO:0000313" key="4">
    <source>
        <dbReference type="Proteomes" id="UP000236546"/>
    </source>
</evidence>
<evidence type="ECO:0000259" key="2">
    <source>
        <dbReference type="Pfam" id="PF22980"/>
    </source>
</evidence>
<protein>
    <recommendedName>
        <fullName evidence="2">Myb-like DNA-binding domain-containing protein</fullName>
    </recommendedName>
</protein>
<feature type="region of interest" description="Disordered" evidence="1">
    <location>
        <begin position="198"/>
        <end position="222"/>
    </location>
</feature>
<sequence length="222" mass="24283">MSPNSDNAMARFLFAILKQKNLRDIDWSQVAADPVLIEPIANGHAARMRFSRFRSTITGHKPTKRGGKPLDKNRVSKSSKKETQSKKETPIKPEPGSSNISSYPLFSPESFASLTSPYMDDASPYLQDGDDFSGRFLTPCSDDMAQGLSISPSVLQDLQPANGLMFPPLDGNSDFMNHAGHDHAFDVAFDLNRFTSGDVNSQGVSQSGGSQPLGGDWDDRHF</sequence>
<dbReference type="EMBL" id="MTYH01000126">
    <property type="protein sequence ID" value="PNP37892.1"/>
    <property type="molecule type" value="Genomic_DNA"/>
</dbReference>
<dbReference type="InterPro" id="IPR054505">
    <property type="entry name" value="Myb_DNA-bind_8"/>
</dbReference>
<dbReference type="Proteomes" id="UP000236546">
    <property type="component" value="Unassembled WGS sequence"/>
</dbReference>
<evidence type="ECO:0000256" key="1">
    <source>
        <dbReference type="SAM" id="MobiDB-lite"/>
    </source>
</evidence>